<dbReference type="Proteomes" id="UP000262939">
    <property type="component" value="Unassembled WGS sequence"/>
</dbReference>
<keyword evidence="3" id="KW-1185">Reference proteome</keyword>
<sequence>MQEDQLKNADRLSDNKDVQKPIKATGTNESGFDWATDGAKLTDKPKNGDTLTGDDGFRGRLR</sequence>
<comment type="caution">
    <text evidence="2">The sequence shown here is derived from an EMBL/GenBank/DDBJ whole genome shotgun (WGS) entry which is preliminary data.</text>
</comment>
<protein>
    <submittedName>
        <fullName evidence="2">Uncharacterized protein</fullName>
    </submittedName>
</protein>
<name>A0A372LG28_9BACI</name>
<evidence type="ECO:0000313" key="3">
    <source>
        <dbReference type="Proteomes" id="UP000262939"/>
    </source>
</evidence>
<gene>
    <name evidence="2" type="ORF">D0466_04970</name>
</gene>
<feature type="region of interest" description="Disordered" evidence="1">
    <location>
        <begin position="1"/>
        <end position="62"/>
    </location>
</feature>
<dbReference type="AlphaFoldDB" id="A0A372LG28"/>
<organism evidence="2 3">
    <name type="scientific">Peribacillus glennii</name>
    <dbReference type="NCBI Taxonomy" id="2303991"/>
    <lineage>
        <taxon>Bacteria</taxon>
        <taxon>Bacillati</taxon>
        <taxon>Bacillota</taxon>
        <taxon>Bacilli</taxon>
        <taxon>Bacillales</taxon>
        <taxon>Bacillaceae</taxon>
        <taxon>Peribacillus</taxon>
    </lineage>
</organism>
<proteinExistence type="predicted"/>
<evidence type="ECO:0000256" key="1">
    <source>
        <dbReference type="SAM" id="MobiDB-lite"/>
    </source>
</evidence>
<dbReference type="RefSeq" id="WP_117321430.1">
    <property type="nucleotide sequence ID" value="NZ_QVTD01000003.1"/>
</dbReference>
<accession>A0A372LG28</accession>
<feature type="compositionally biased region" description="Basic and acidic residues" evidence="1">
    <location>
        <begin position="1"/>
        <end position="20"/>
    </location>
</feature>
<dbReference type="OrthoDB" id="2896920at2"/>
<reference evidence="2 3" key="1">
    <citation type="submission" date="2018-08" db="EMBL/GenBank/DDBJ databases">
        <title>Bacillus chawlae sp. nov., Bacillus glennii sp. nov., and Bacillus saganii sp. nov. Isolated from the Vehicle Assembly Building at Kennedy Space Center where the Viking Spacecraft were Assembled.</title>
        <authorList>
            <person name="Seuylemezian A."/>
            <person name="Vaishampayan P."/>
        </authorList>
    </citation>
    <scope>NUCLEOTIDE SEQUENCE [LARGE SCALE GENOMIC DNA]</scope>
    <source>
        <strain evidence="2 3">V44-8</strain>
    </source>
</reference>
<evidence type="ECO:0000313" key="2">
    <source>
        <dbReference type="EMBL" id="RFU65255.1"/>
    </source>
</evidence>
<dbReference type="EMBL" id="QVTD01000003">
    <property type="protein sequence ID" value="RFU65255.1"/>
    <property type="molecule type" value="Genomic_DNA"/>
</dbReference>